<keyword evidence="3" id="KW-1185">Reference proteome</keyword>
<feature type="signal peptide" evidence="1">
    <location>
        <begin position="1"/>
        <end position="24"/>
    </location>
</feature>
<evidence type="ECO:0000256" key="1">
    <source>
        <dbReference type="SAM" id="SignalP"/>
    </source>
</evidence>
<proteinExistence type="predicted"/>
<organism evidence="2 3">
    <name type="scientific">Pyxidicoccus fallax</name>
    <dbReference type="NCBI Taxonomy" id="394095"/>
    <lineage>
        <taxon>Bacteria</taxon>
        <taxon>Pseudomonadati</taxon>
        <taxon>Myxococcota</taxon>
        <taxon>Myxococcia</taxon>
        <taxon>Myxococcales</taxon>
        <taxon>Cystobacterineae</taxon>
        <taxon>Myxococcaceae</taxon>
        <taxon>Pyxidicoccus</taxon>
    </lineage>
</organism>
<dbReference type="RefSeq" id="WP_169346227.1">
    <property type="nucleotide sequence ID" value="NZ_JABBJJ010000083.1"/>
</dbReference>
<accession>A0A848LCY5</accession>
<evidence type="ECO:0000313" key="3">
    <source>
        <dbReference type="Proteomes" id="UP000518300"/>
    </source>
</evidence>
<dbReference type="AlphaFoldDB" id="A0A848LCY5"/>
<name>A0A848LCY5_9BACT</name>
<protein>
    <recommendedName>
        <fullName evidence="4">Lipoprotein</fullName>
    </recommendedName>
</protein>
<comment type="caution">
    <text evidence="2">The sequence shown here is derived from an EMBL/GenBank/DDBJ whole genome shotgun (WGS) entry which is preliminary data.</text>
</comment>
<reference evidence="2 3" key="1">
    <citation type="submission" date="2020-04" db="EMBL/GenBank/DDBJ databases">
        <title>Draft genome of Pyxidicoccus fallax type strain.</title>
        <authorList>
            <person name="Whitworth D.E."/>
        </authorList>
    </citation>
    <scope>NUCLEOTIDE SEQUENCE [LARGE SCALE GENOMIC DNA]</scope>
    <source>
        <strain evidence="2 3">DSM 14698</strain>
    </source>
</reference>
<evidence type="ECO:0008006" key="4">
    <source>
        <dbReference type="Google" id="ProtNLM"/>
    </source>
</evidence>
<evidence type="ECO:0000313" key="2">
    <source>
        <dbReference type="EMBL" id="NMO16940.1"/>
    </source>
</evidence>
<sequence>MRLSRSLFLSASLMTLLVAGPSVAVSPFITDIPGAISKPTMPEKTVVDGVTIETSTVVSSKDVMTLKAHFRARFNRSGLYMAGETEAMKLKLGEHVTGLDTENLISYTVLLQPSGKGATTVIVSSANLGKRSMQPVPAFAPVYPGSGSVTSSQLEWMKSMTYATTATPAEIRAFYREKLSALGYEPLPDDEFVRGAERIVLTVAPGVTERTVLLVHEVGPPK</sequence>
<gene>
    <name evidence="2" type="ORF">HG543_19050</name>
</gene>
<dbReference type="Proteomes" id="UP000518300">
    <property type="component" value="Unassembled WGS sequence"/>
</dbReference>
<dbReference type="EMBL" id="JABBJJ010000083">
    <property type="protein sequence ID" value="NMO16940.1"/>
    <property type="molecule type" value="Genomic_DNA"/>
</dbReference>
<keyword evidence="1" id="KW-0732">Signal</keyword>
<feature type="chain" id="PRO_5032711200" description="Lipoprotein" evidence="1">
    <location>
        <begin position="25"/>
        <end position="222"/>
    </location>
</feature>